<dbReference type="InterPro" id="IPR029058">
    <property type="entry name" value="AB_hydrolase_fold"/>
</dbReference>
<proteinExistence type="predicted"/>
<dbReference type="SUPFAM" id="SSF53474">
    <property type="entry name" value="alpha/beta-Hydrolases"/>
    <property type="match status" value="1"/>
</dbReference>
<evidence type="ECO:0000313" key="2">
    <source>
        <dbReference type="EMBL" id="TWI36875.1"/>
    </source>
</evidence>
<comment type="caution">
    <text evidence="2">The sequence shown here is derived from an EMBL/GenBank/DDBJ whole genome shotgun (WGS) entry which is preliminary data.</text>
</comment>
<sequence length="297" mass="32705">MSRDSSLRNLSPVARRRPRFCCLSTSPFCYRSCDQACRTLLMVMPYVKNDDVLVRYETFGDETNLPLVLIFGISMTCEDWLELGYISGLAKEFHVVCVEPRGHGLSTCPTNSSSYALPKMASDIETVINTLDLVNPLVWGYSLGAKIALAAAVQNPEAYRGLILGGFELHSEVDLATDMVAETFSSGAQAWLAVWMQMFDVPDGMATRLARVNTNALHALRTAEAEWPPLGAASESFTAPVLLYAGEKCFFRNATAAAVAHFPSARYLERPGRNHFDLMPDSAWITGEVVQQFGSSR</sequence>
<organism evidence="2 3">
    <name type="scientific">Paracoccus sulfuroxidans</name>
    <dbReference type="NCBI Taxonomy" id="384678"/>
    <lineage>
        <taxon>Bacteria</taxon>
        <taxon>Pseudomonadati</taxon>
        <taxon>Pseudomonadota</taxon>
        <taxon>Alphaproteobacteria</taxon>
        <taxon>Rhodobacterales</taxon>
        <taxon>Paracoccaceae</taxon>
        <taxon>Paracoccus</taxon>
    </lineage>
</organism>
<dbReference type="EMBL" id="VLKU01000002">
    <property type="protein sequence ID" value="TWI36875.1"/>
    <property type="molecule type" value="Genomic_DNA"/>
</dbReference>
<protein>
    <submittedName>
        <fullName evidence="2">Pimeloyl-ACP methyl ester carboxylesterase</fullName>
    </submittedName>
</protein>
<dbReference type="InterPro" id="IPR000073">
    <property type="entry name" value="AB_hydrolase_1"/>
</dbReference>
<gene>
    <name evidence="2" type="ORF">IQ24_00660</name>
</gene>
<name>A0A562NXI9_9RHOB</name>
<evidence type="ECO:0000313" key="3">
    <source>
        <dbReference type="Proteomes" id="UP000316225"/>
    </source>
</evidence>
<dbReference type="Proteomes" id="UP000316225">
    <property type="component" value="Unassembled WGS sequence"/>
</dbReference>
<dbReference type="Gene3D" id="3.40.50.1820">
    <property type="entry name" value="alpha/beta hydrolase"/>
    <property type="match status" value="1"/>
</dbReference>
<dbReference type="PANTHER" id="PTHR43798">
    <property type="entry name" value="MONOACYLGLYCEROL LIPASE"/>
    <property type="match status" value="1"/>
</dbReference>
<dbReference type="AlphaFoldDB" id="A0A562NXI9"/>
<accession>A0A562NXI9</accession>
<keyword evidence="3" id="KW-1185">Reference proteome</keyword>
<dbReference type="GO" id="GO:0016020">
    <property type="term" value="C:membrane"/>
    <property type="evidence" value="ECO:0007669"/>
    <property type="project" value="TreeGrafter"/>
</dbReference>
<dbReference type="PANTHER" id="PTHR43798:SF33">
    <property type="entry name" value="HYDROLASE, PUTATIVE (AFU_ORTHOLOGUE AFUA_2G14860)-RELATED"/>
    <property type="match status" value="1"/>
</dbReference>
<evidence type="ECO:0000259" key="1">
    <source>
        <dbReference type="Pfam" id="PF00561"/>
    </source>
</evidence>
<dbReference type="Pfam" id="PF00561">
    <property type="entry name" value="Abhydrolase_1"/>
    <property type="match status" value="1"/>
</dbReference>
<reference evidence="2 3" key="1">
    <citation type="journal article" date="2015" name="Stand. Genomic Sci.">
        <title>Genomic Encyclopedia of Bacterial and Archaeal Type Strains, Phase III: the genomes of soil and plant-associated and newly described type strains.</title>
        <authorList>
            <person name="Whitman W.B."/>
            <person name="Woyke T."/>
            <person name="Klenk H.P."/>
            <person name="Zhou Y."/>
            <person name="Lilburn T.G."/>
            <person name="Beck B.J."/>
            <person name="De Vos P."/>
            <person name="Vandamme P."/>
            <person name="Eisen J.A."/>
            <person name="Garrity G."/>
            <person name="Hugenholtz P."/>
            <person name="Kyrpides N.C."/>
        </authorList>
    </citation>
    <scope>NUCLEOTIDE SEQUENCE [LARGE SCALE GENOMIC DNA]</scope>
    <source>
        <strain evidence="2 3">CGMCC 1.5364</strain>
    </source>
</reference>
<feature type="domain" description="AB hydrolase-1" evidence="1">
    <location>
        <begin position="66"/>
        <end position="191"/>
    </location>
</feature>
<dbReference type="InterPro" id="IPR050266">
    <property type="entry name" value="AB_hydrolase_sf"/>
</dbReference>